<feature type="region of interest" description="Disordered" evidence="1">
    <location>
        <begin position="1"/>
        <end position="51"/>
    </location>
</feature>
<dbReference type="InterPro" id="IPR043736">
    <property type="entry name" value="DUF5681"/>
</dbReference>
<sequence>MSEMPPKRPRRHTEPEYEVGYGRPPLKTRFKPGQCGNPKGRPKKPRSLPAAAERELDRMVIVREGGREKRLTKREVIGRRIVDDACRGDPRAIRLVRDLTGLSTSVGTDSQSHNPVPSVPLNGTDRTIIAAFATLIRSGATLLDASAEATTQERGLNDDIAEPEQDTIHPSSPTSH</sequence>
<evidence type="ECO:0000313" key="3">
    <source>
        <dbReference type="EMBL" id="GJD97812.1"/>
    </source>
</evidence>
<dbReference type="Pfam" id="PF18932">
    <property type="entry name" value="DUF5681"/>
    <property type="match status" value="1"/>
</dbReference>
<dbReference type="Proteomes" id="UP001055125">
    <property type="component" value="Unassembled WGS sequence"/>
</dbReference>
<evidence type="ECO:0000256" key="1">
    <source>
        <dbReference type="SAM" id="MobiDB-lite"/>
    </source>
</evidence>
<reference evidence="3" key="1">
    <citation type="journal article" date="2021" name="Front. Microbiol.">
        <title>Comprehensive Comparative Genomics and Phenotyping of Methylobacterium Species.</title>
        <authorList>
            <person name="Alessa O."/>
            <person name="Ogura Y."/>
            <person name="Fujitani Y."/>
            <person name="Takami H."/>
            <person name="Hayashi T."/>
            <person name="Sahin N."/>
            <person name="Tani A."/>
        </authorList>
    </citation>
    <scope>NUCLEOTIDE SEQUENCE</scope>
    <source>
        <strain evidence="3">DSM 19015</strain>
    </source>
</reference>
<evidence type="ECO:0000259" key="2">
    <source>
        <dbReference type="Pfam" id="PF18932"/>
    </source>
</evidence>
<protein>
    <recommendedName>
        <fullName evidence="2">DUF5681 domain-containing protein</fullName>
    </recommendedName>
</protein>
<organism evidence="3 4">
    <name type="scientific">Methylobacterium iners</name>
    <dbReference type="NCBI Taxonomy" id="418707"/>
    <lineage>
        <taxon>Bacteria</taxon>
        <taxon>Pseudomonadati</taxon>
        <taxon>Pseudomonadota</taxon>
        <taxon>Alphaproteobacteria</taxon>
        <taxon>Hyphomicrobiales</taxon>
        <taxon>Methylobacteriaceae</taxon>
        <taxon>Methylobacterium</taxon>
    </lineage>
</organism>
<feature type="region of interest" description="Disordered" evidence="1">
    <location>
        <begin position="147"/>
        <end position="176"/>
    </location>
</feature>
<dbReference type="RefSeq" id="WP_238246853.1">
    <property type="nucleotide sequence ID" value="NZ_BPQP01000114.1"/>
</dbReference>
<gene>
    <name evidence="3" type="ORF">OCOJLMKI_5051</name>
</gene>
<proteinExistence type="predicted"/>
<comment type="caution">
    <text evidence="3">The sequence shown here is derived from an EMBL/GenBank/DDBJ whole genome shotgun (WGS) entry which is preliminary data.</text>
</comment>
<keyword evidence="4" id="KW-1185">Reference proteome</keyword>
<dbReference type="EMBL" id="BPQP01000114">
    <property type="protein sequence ID" value="GJD97812.1"/>
    <property type="molecule type" value="Genomic_DNA"/>
</dbReference>
<feature type="domain" description="DUF5681" evidence="2">
    <location>
        <begin position="27"/>
        <end position="99"/>
    </location>
</feature>
<accession>A0ABQ4S7R9</accession>
<name>A0ABQ4S7R9_9HYPH</name>
<reference evidence="3" key="2">
    <citation type="submission" date="2021-08" db="EMBL/GenBank/DDBJ databases">
        <authorList>
            <person name="Tani A."/>
            <person name="Ola A."/>
            <person name="Ogura Y."/>
            <person name="Katsura K."/>
            <person name="Hayashi T."/>
        </authorList>
    </citation>
    <scope>NUCLEOTIDE SEQUENCE</scope>
    <source>
        <strain evidence="3">DSM 19015</strain>
    </source>
</reference>
<evidence type="ECO:0000313" key="4">
    <source>
        <dbReference type="Proteomes" id="UP001055125"/>
    </source>
</evidence>